<keyword evidence="5" id="KW-0964">Secreted</keyword>
<dbReference type="InterPro" id="IPR038578">
    <property type="entry name" value="GT29-like_sf"/>
</dbReference>
<keyword evidence="11" id="KW-0333">Golgi apparatus</keyword>
<protein>
    <recommendedName>
        <fullName evidence="17">Beta-galactoside alpha-2,6-sialyltransferase 1</fullName>
        <ecNumber evidence="16">2.4.3.1</ecNumber>
    </recommendedName>
    <alternativeName>
        <fullName evidence="20">CMP-N-acetylneuraminate-beta-galactosamide-alpha-2,6-sialyltransferase 1</fullName>
    </alternativeName>
    <alternativeName>
        <fullName evidence="19">ST6Gal I</fullName>
    </alternativeName>
    <alternativeName>
        <fullName evidence="18">Sialyltransferase 1</fullName>
    </alternativeName>
</protein>
<organism evidence="22 23">
    <name type="scientific">Callorhinchus milii</name>
    <name type="common">Ghost shark</name>
    <dbReference type="NCBI Taxonomy" id="7868"/>
    <lineage>
        <taxon>Eukaryota</taxon>
        <taxon>Metazoa</taxon>
        <taxon>Chordata</taxon>
        <taxon>Craniata</taxon>
        <taxon>Vertebrata</taxon>
        <taxon>Chondrichthyes</taxon>
        <taxon>Holocephali</taxon>
        <taxon>Chimaeriformes</taxon>
        <taxon>Callorhinchidae</taxon>
        <taxon>Callorhinchus</taxon>
    </lineage>
</organism>
<dbReference type="GeneTree" id="ENSGT00940000157053"/>
<reference evidence="22" key="5">
    <citation type="submission" date="2025-09" db="UniProtKB">
        <authorList>
            <consortium name="Ensembl"/>
        </authorList>
    </citation>
    <scope>IDENTIFICATION</scope>
</reference>
<dbReference type="GO" id="GO:0032580">
    <property type="term" value="C:Golgi cisterna membrane"/>
    <property type="evidence" value="ECO:0007669"/>
    <property type="project" value="UniProtKB-SubCell"/>
</dbReference>
<reference evidence="23" key="1">
    <citation type="journal article" date="2006" name="Science">
        <title>Ancient noncoding elements conserved in the human genome.</title>
        <authorList>
            <person name="Venkatesh B."/>
            <person name="Kirkness E.F."/>
            <person name="Loh Y.H."/>
            <person name="Halpern A.L."/>
            <person name="Lee A.P."/>
            <person name="Johnson J."/>
            <person name="Dandona N."/>
            <person name="Viswanathan L.D."/>
            <person name="Tay A."/>
            <person name="Venter J.C."/>
            <person name="Strausberg R.L."/>
            <person name="Brenner S."/>
        </authorList>
    </citation>
    <scope>NUCLEOTIDE SEQUENCE [LARGE SCALE GENOMIC DNA]</scope>
</reference>
<evidence type="ECO:0000256" key="14">
    <source>
        <dbReference type="ARBA" id="ARBA00023180"/>
    </source>
</evidence>
<dbReference type="CDD" id="cd23985">
    <property type="entry name" value="GT29_ST6GAL1"/>
    <property type="match status" value="1"/>
</dbReference>
<dbReference type="Proteomes" id="UP000314986">
    <property type="component" value="Unassembled WGS sequence"/>
</dbReference>
<evidence type="ECO:0000256" key="7">
    <source>
        <dbReference type="ARBA" id="ARBA00022679"/>
    </source>
</evidence>
<dbReference type="Pfam" id="PF00777">
    <property type="entry name" value="Glyco_transf_29"/>
    <property type="match status" value="1"/>
</dbReference>
<keyword evidence="13" id="KW-1015">Disulfide bond</keyword>
<dbReference type="GO" id="GO:0003835">
    <property type="term" value="F:beta-galactoside alpha-2,6-sialyltransferase activity"/>
    <property type="evidence" value="ECO:0007669"/>
    <property type="project" value="UniProtKB-EC"/>
</dbReference>
<dbReference type="PANTHER" id="PTHR46059:SF2">
    <property type="entry name" value="BETA-GALACTOSIDE ALPHA-2,6-SIALYLTRANSFERASE 1"/>
    <property type="match status" value="1"/>
</dbReference>
<evidence type="ECO:0000256" key="12">
    <source>
        <dbReference type="ARBA" id="ARBA00023136"/>
    </source>
</evidence>
<dbReference type="GO" id="GO:0005576">
    <property type="term" value="C:extracellular region"/>
    <property type="evidence" value="ECO:0007669"/>
    <property type="project" value="UniProtKB-SubCell"/>
</dbReference>
<keyword evidence="12" id="KW-0472">Membrane</keyword>
<evidence type="ECO:0000256" key="18">
    <source>
        <dbReference type="ARBA" id="ARBA00076526"/>
    </source>
</evidence>
<keyword evidence="7" id="KW-0808">Transferase</keyword>
<dbReference type="OrthoDB" id="10264956at2759"/>
<evidence type="ECO:0000256" key="19">
    <source>
        <dbReference type="ARBA" id="ARBA00076676"/>
    </source>
</evidence>
<dbReference type="Gene3D" id="3.90.1480.20">
    <property type="entry name" value="Glycosyl transferase family 29"/>
    <property type="match status" value="1"/>
</dbReference>
<evidence type="ECO:0000313" key="22">
    <source>
        <dbReference type="Ensembl" id="ENSCMIP00000038555.1"/>
    </source>
</evidence>
<reference evidence="22" key="4">
    <citation type="submission" date="2025-08" db="UniProtKB">
        <authorList>
            <consortium name="Ensembl"/>
        </authorList>
    </citation>
    <scope>IDENTIFICATION</scope>
</reference>
<evidence type="ECO:0000256" key="8">
    <source>
        <dbReference type="ARBA" id="ARBA00022692"/>
    </source>
</evidence>
<dbReference type="PANTHER" id="PTHR46059">
    <property type="entry name" value="BETA-GALACTOSIDE ALPHA-2,6-SIALYLTRANSFERASE"/>
    <property type="match status" value="1"/>
</dbReference>
<dbReference type="GO" id="GO:0018279">
    <property type="term" value="P:protein N-linked glycosylation via asparagine"/>
    <property type="evidence" value="ECO:0007669"/>
    <property type="project" value="TreeGrafter"/>
</dbReference>
<dbReference type="AlphaFoldDB" id="A0A4W3K3K3"/>
<dbReference type="FunFam" id="3.90.1480.20:FF:000012">
    <property type="entry name" value="ST6 beta-galactoside alpha-2,6-sialyltransferase 1"/>
    <property type="match status" value="1"/>
</dbReference>
<evidence type="ECO:0000256" key="9">
    <source>
        <dbReference type="ARBA" id="ARBA00022968"/>
    </source>
</evidence>
<keyword evidence="14" id="KW-0325">Glycoprotein</keyword>
<sequence length="466" mass="53667">MKTKHLFCFFGFFAMFCMLWFQPLKEKKLVKNSYAEVRKIPDSVSQHDIQTALRRNVKKVDGSTFEYTEVQPFWEGDNEIYAGEHSREVVLREINGTKLSTGPDIQDQSLIKEALPNGRQEAEKKSPNDPKLAVKPAKVLQADQNTNTRSIWNEDSSSMNLVPRLRTVKNNYVAMNKYIVNFTGRKHSRKLSREELICELKQRVPVKTIQFGEDPFTTSDWQKSLPSKSLMEELGQFRTCAVVSSAASILHSKLGNEINGHDAVLRFNAAPTSGFEFDVGTKTTIRIINSQVISTGDYQFHAKSLYRTGVLLTWDPAPYAANLSEWFKNPDYNFFEDYKKYRENNPEQPFHILHPSIQWKLWNIVQENTAENIQPNPPSSGLMGIVLMMTLCDQTDVYEFLPSQRQTDRCHYYEMFHDQACTMGAYHPLMFEKNLVKRMNHGTDEEIHMYGKVTLPGFRTVLCPST</sequence>
<evidence type="ECO:0000256" key="3">
    <source>
        <dbReference type="ARBA" id="ARBA00004922"/>
    </source>
</evidence>
<dbReference type="InParanoid" id="A0A4W3K3K3"/>
<gene>
    <name evidence="22" type="primary">LOC103174913</name>
</gene>
<proteinExistence type="inferred from homology"/>
<evidence type="ECO:0000313" key="23">
    <source>
        <dbReference type="Proteomes" id="UP000314986"/>
    </source>
</evidence>
<keyword evidence="21" id="KW-0732">Signal</keyword>
<comment type="pathway">
    <text evidence="3">Protein modification; protein glycosylation.</text>
</comment>
<dbReference type="EC" id="2.4.3.1" evidence="16"/>
<dbReference type="FunCoup" id="A0A4W3K3K3">
    <property type="interactions" value="134"/>
</dbReference>
<evidence type="ECO:0000256" key="15">
    <source>
        <dbReference type="ARBA" id="ARBA00034249"/>
    </source>
</evidence>
<dbReference type="GO" id="GO:0097503">
    <property type="term" value="P:sialylation"/>
    <property type="evidence" value="ECO:0007669"/>
    <property type="project" value="TreeGrafter"/>
</dbReference>
<comment type="catalytic activity">
    <reaction evidence="15">
        <text>a beta-D-galactoside + CMP-N-acetyl-beta-neuraminate = an N-acetyl-alpha-neuraminyl-(2-&gt;6)-beta-D-galactosyl derivative + CMP + H(+)</text>
        <dbReference type="Rhea" id="RHEA:52104"/>
        <dbReference type="ChEBI" id="CHEBI:15378"/>
        <dbReference type="ChEBI" id="CHEBI:28034"/>
        <dbReference type="ChEBI" id="CHEBI:57812"/>
        <dbReference type="ChEBI" id="CHEBI:60377"/>
        <dbReference type="ChEBI" id="CHEBI:136398"/>
        <dbReference type="EC" id="2.4.3.1"/>
    </reaction>
</comment>
<dbReference type="KEGG" id="cmk:103174913"/>
<dbReference type="GeneID" id="103174913"/>
<keyword evidence="9" id="KW-0735">Signal-anchor</keyword>
<comment type="subcellular location">
    <subcellularLocation>
        <location evidence="1">Golgi apparatus</location>
        <location evidence="1">Golgi stack membrane</location>
        <topology evidence="1">Single-pass type II membrane protein</topology>
    </subcellularLocation>
    <subcellularLocation>
        <location evidence="2">Secreted</location>
    </subcellularLocation>
</comment>
<dbReference type="Ensembl" id="ENSCMIT00000039105.1">
    <property type="protein sequence ID" value="ENSCMIP00000038555.1"/>
    <property type="gene ID" value="ENSCMIG00000016179.1"/>
</dbReference>
<evidence type="ECO:0000256" key="16">
    <source>
        <dbReference type="ARBA" id="ARBA00034329"/>
    </source>
</evidence>
<dbReference type="STRING" id="7868.ENSCMIP00000038555"/>
<feature type="signal peptide" evidence="21">
    <location>
        <begin position="1"/>
        <end position="21"/>
    </location>
</feature>
<reference evidence="23" key="2">
    <citation type="journal article" date="2007" name="PLoS Biol.">
        <title>Survey sequencing and comparative analysis of the elephant shark (Callorhinchus milii) genome.</title>
        <authorList>
            <person name="Venkatesh B."/>
            <person name="Kirkness E.F."/>
            <person name="Loh Y.H."/>
            <person name="Halpern A.L."/>
            <person name="Lee A.P."/>
            <person name="Johnson J."/>
            <person name="Dandona N."/>
            <person name="Viswanathan L.D."/>
            <person name="Tay A."/>
            <person name="Venter J.C."/>
            <person name="Strausberg R.L."/>
            <person name="Brenner S."/>
        </authorList>
    </citation>
    <scope>NUCLEOTIDE SEQUENCE [LARGE SCALE GENOMIC DNA]</scope>
</reference>
<evidence type="ECO:0000256" key="4">
    <source>
        <dbReference type="ARBA" id="ARBA00006003"/>
    </source>
</evidence>
<evidence type="ECO:0000256" key="1">
    <source>
        <dbReference type="ARBA" id="ARBA00004447"/>
    </source>
</evidence>
<evidence type="ECO:0000256" key="17">
    <source>
        <dbReference type="ARBA" id="ARBA00069321"/>
    </source>
</evidence>
<comment type="similarity">
    <text evidence="4">Belongs to the glycosyltransferase 29 family.</text>
</comment>
<evidence type="ECO:0000256" key="6">
    <source>
        <dbReference type="ARBA" id="ARBA00022676"/>
    </source>
</evidence>
<accession>A0A4W3K3K3</accession>
<keyword evidence="6" id="KW-0328">Glycosyltransferase</keyword>
<evidence type="ECO:0000256" key="2">
    <source>
        <dbReference type="ARBA" id="ARBA00004613"/>
    </source>
</evidence>
<dbReference type="InterPro" id="IPR001675">
    <property type="entry name" value="Glyco_trans_29"/>
</dbReference>
<evidence type="ECO:0000256" key="11">
    <source>
        <dbReference type="ARBA" id="ARBA00023034"/>
    </source>
</evidence>
<evidence type="ECO:0000256" key="10">
    <source>
        <dbReference type="ARBA" id="ARBA00022989"/>
    </source>
</evidence>
<keyword evidence="8" id="KW-0812">Transmembrane</keyword>
<dbReference type="OMA" id="THPEQPF"/>
<keyword evidence="10" id="KW-1133">Transmembrane helix</keyword>
<evidence type="ECO:0000256" key="5">
    <source>
        <dbReference type="ARBA" id="ARBA00022525"/>
    </source>
</evidence>
<evidence type="ECO:0000256" key="13">
    <source>
        <dbReference type="ARBA" id="ARBA00023157"/>
    </source>
</evidence>
<reference evidence="23" key="3">
    <citation type="journal article" date="2014" name="Nature">
        <title>Elephant shark genome provides unique insights into gnathostome evolution.</title>
        <authorList>
            <consortium name="International Elephant Shark Genome Sequencing Consortium"/>
            <person name="Venkatesh B."/>
            <person name="Lee A.P."/>
            <person name="Ravi V."/>
            <person name="Maurya A.K."/>
            <person name="Lian M.M."/>
            <person name="Swann J.B."/>
            <person name="Ohta Y."/>
            <person name="Flajnik M.F."/>
            <person name="Sutoh Y."/>
            <person name="Kasahara M."/>
            <person name="Hoon S."/>
            <person name="Gangu V."/>
            <person name="Roy S.W."/>
            <person name="Irimia M."/>
            <person name="Korzh V."/>
            <person name="Kondrychyn I."/>
            <person name="Lim Z.W."/>
            <person name="Tay B.H."/>
            <person name="Tohari S."/>
            <person name="Kong K.W."/>
            <person name="Ho S."/>
            <person name="Lorente-Galdos B."/>
            <person name="Quilez J."/>
            <person name="Marques-Bonet T."/>
            <person name="Raney B.J."/>
            <person name="Ingham P.W."/>
            <person name="Tay A."/>
            <person name="Hillier L.W."/>
            <person name="Minx P."/>
            <person name="Boehm T."/>
            <person name="Wilson R.K."/>
            <person name="Brenner S."/>
            <person name="Warren W.C."/>
        </authorList>
    </citation>
    <scope>NUCLEOTIDE SEQUENCE [LARGE SCALE GENOMIC DNA]</scope>
</reference>
<evidence type="ECO:0000256" key="21">
    <source>
        <dbReference type="SAM" id="SignalP"/>
    </source>
</evidence>
<feature type="chain" id="PRO_5021361542" description="Beta-galactoside alpha-2,6-sialyltransferase 1" evidence="21">
    <location>
        <begin position="22"/>
        <end position="466"/>
    </location>
</feature>
<name>A0A4W3K3K3_CALMI</name>
<evidence type="ECO:0000256" key="20">
    <source>
        <dbReference type="ARBA" id="ARBA00080062"/>
    </source>
</evidence>
<keyword evidence="23" id="KW-1185">Reference proteome</keyword>